<sequence>MSVVLAYGLAEAVLELTLYGGFTVLFSTVSYLFATRGLISRKRPTFFIFLALVGLFLAITAHWITSIYVLFLAFIHLGGGLPAEILYFTLSVPPELAQMSLAEVVTVITDSLMVHRLYVVYSFDYRVVIFPICVLIFQVVSGIHIIYDLSRETIFNFYDKSNPWVTSSLVSSLVISGYSTGMISFKVTRMSRSIRTITGSTQAGKPLRRVLAIIVESAVLQTVMTMAILVTFQIGLLAQAILEALQPVVLGISVLLIHLRVGLGWTTEGTTRVAPIGTDITLTLTTTRGGEQESDLERGKITSF</sequence>
<comment type="caution">
    <text evidence="2">The sequence shown here is derived from an EMBL/GenBank/DDBJ whole genome shotgun (WGS) entry which is preliminary data.</text>
</comment>
<feature type="transmembrane region" description="Helical" evidence="1">
    <location>
        <begin position="96"/>
        <end position="115"/>
    </location>
</feature>
<keyword evidence="1" id="KW-1133">Transmembrane helix</keyword>
<name>A0A8H6ZHH7_9AGAR</name>
<keyword evidence="1" id="KW-0472">Membrane</keyword>
<dbReference type="AlphaFoldDB" id="A0A8H6ZHH7"/>
<feature type="transmembrane region" description="Helical" evidence="1">
    <location>
        <begin position="167"/>
        <end position="185"/>
    </location>
</feature>
<keyword evidence="3" id="KW-1185">Reference proteome</keyword>
<protein>
    <submittedName>
        <fullName evidence="2">Uncharacterized protein</fullName>
    </submittedName>
</protein>
<feature type="transmembrane region" description="Helical" evidence="1">
    <location>
        <begin position="46"/>
        <end position="76"/>
    </location>
</feature>
<dbReference type="OrthoDB" id="3041822at2759"/>
<proteinExistence type="predicted"/>
<dbReference type="Proteomes" id="UP000623467">
    <property type="component" value="Unassembled WGS sequence"/>
</dbReference>
<evidence type="ECO:0000256" key="1">
    <source>
        <dbReference type="SAM" id="Phobius"/>
    </source>
</evidence>
<organism evidence="2 3">
    <name type="scientific">Mycena sanguinolenta</name>
    <dbReference type="NCBI Taxonomy" id="230812"/>
    <lineage>
        <taxon>Eukaryota</taxon>
        <taxon>Fungi</taxon>
        <taxon>Dikarya</taxon>
        <taxon>Basidiomycota</taxon>
        <taxon>Agaricomycotina</taxon>
        <taxon>Agaricomycetes</taxon>
        <taxon>Agaricomycetidae</taxon>
        <taxon>Agaricales</taxon>
        <taxon>Marasmiineae</taxon>
        <taxon>Mycenaceae</taxon>
        <taxon>Mycena</taxon>
    </lineage>
</organism>
<dbReference type="EMBL" id="JACAZH010000001">
    <property type="protein sequence ID" value="KAF7376966.1"/>
    <property type="molecule type" value="Genomic_DNA"/>
</dbReference>
<evidence type="ECO:0000313" key="3">
    <source>
        <dbReference type="Proteomes" id="UP000623467"/>
    </source>
</evidence>
<keyword evidence="1" id="KW-0812">Transmembrane</keyword>
<feature type="transmembrane region" description="Helical" evidence="1">
    <location>
        <begin position="12"/>
        <end position="34"/>
    </location>
</feature>
<evidence type="ECO:0000313" key="2">
    <source>
        <dbReference type="EMBL" id="KAF7376966.1"/>
    </source>
</evidence>
<gene>
    <name evidence="2" type="ORF">MSAN_00114400</name>
</gene>
<feature type="transmembrane region" description="Helical" evidence="1">
    <location>
        <begin position="127"/>
        <end position="147"/>
    </location>
</feature>
<accession>A0A8H6ZHH7</accession>
<feature type="transmembrane region" description="Helical" evidence="1">
    <location>
        <begin position="244"/>
        <end position="263"/>
    </location>
</feature>
<feature type="transmembrane region" description="Helical" evidence="1">
    <location>
        <begin position="210"/>
        <end position="238"/>
    </location>
</feature>
<reference evidence="2" key="1">
    <citation type="submission" date="2020-05" db="EMBL/GenBank/DDBJ databases">
        <title>Mycena genomes resolve the evolution of fungal bioluminescence.</title>
        <authorList>
            <person name="Tsai I.J."/>
        </authorList>
    </citation>
    <scope>NUCLEOTIDE SEQUENCE</scope>
    <source>
        <strain evidence="2">160909Yilan</strain>
    </source>
</reference>